<sequence length="465" mass="49964">MTEVLSTTTQKGAERGIRRATTLRVRDFIVLISCFAAVLVLLLVTGSIGLIESAAALIAAGAVAWAYYVGSATVLPASAVVDGATDNVVPGPSTASIPLKALPLPAFEIDLDERIVAFNAEAEDILRLDNRVRPRASTVIRSPALLSAIDKAIHTQVDAPLAVDVDAGPNETWRAHVSRPLDAGRVLIVLEDLTPLRRAARARSDFIANASHELRTPLTALSGFIETMRGPAKDDPESWGRFLDIMAVESERMSRLISDLLSLSRIESSEQVAPRDKVDMQDVLASGAAALGGMADERGVTLVVSGTDEALPVIGNRDELIQVVENLISNAIKYCRKDGTVRVTYGAAADTVEARAKSGQVWEKGERMTLLQSVNRPGPGEPAVWIRVEDEGPGIERQHLPRLGERFYRTDQSRGGKITGTGLGLAIVKHIMAHHRGGMAVETVMEQGSAFAVWLPAMRRKAEDA</sequence>
<evidence type="ECO:0000256" key="2">
    <source>
        <dbReference type="ARBA" id="ARBA00004236"/>
    </source>
</evidence>
<dbReference type="GO" id="GO:0000155">
    <property type="term" value="F:phosphorelay sensor kinase activity"/>
    <property type="evidence" value="ECO:0007669"/>
    <property type="project" value="InterPro"/>
</dbReference>
<organism evidence="14 15">
    <name type="scientific">Hyphomonas jannaschiana VP2</name>
    <dbReference type="NCBI Taxonomy" id="1280952"/>
    <lineage>
        <taxon>Bacteria</taxon>
        <taxon>Pseudomonadati</taxon>
        <taxon>Pseudomonadota</taxon>
        <taxon>Alphaproteobacteria</taxon>
        <taxon>Hyphomonadales</taxon>
        <taxon>Hyphomonadaceae</taxon>
        <taxon>Hyphomonas</taxon>
    </lineage>
</organism>
<dbReference type="Pfam" id="PF00512">
    <property type="entry name" value="HisKA"/>
    <property type="match status" value="1"/>
</dbReference>
<feature type="domain" description="Histidine kinase" evidence="13">
    <location>
        <begin position="209"/>
        <end position="459"/>
    </location>
</feature>
<keyword evidence="12" id="KW-1133">Transmembrane helix</keyword>
<proteinExistence type="predicted"/>
<feature type="transmembrane region" description="Helical" evidence="12">
    <location>
        <begin position="28"/>
        <end position="51"/>
    </location>
</feature>
<dbReference type="EMBL" id="ARYJ01000004">
    <property type="protein sequence ID" value="KCZ89023.1"/>
    <property type="molecule type" value="Genomic_DNA"/>
</dbReference>
<comment type="catalytic activity">
    <reaction evidence="1">
        <text>ATP + protein L-histidine = ADP + protein N-phospho-L-histidine.</text>
        <dbReference type="EC" id="2.7.13.3"/>
    </reaction>
</comment>
<evidence type="ECO:0000256" key="11">
    <source>
        <dbReference type="ARBA" id="ARBA00023136"/>
    </source>
</evidence>
<dbReference type="CDD" id="cd00082">
    <property type="entry name" value="HisKA"/>
    <property type="match status" value="1"/>
</dbReference>
<evidence type="ECO:0000313" key="15">
    <source>
        <dbReference type="Proteomes" id="UP000024816"/>
    </source>
</evidence>
<keyword evidence="10" id="KW-0902">Two-component regulatory system</keyword>
<dbReference type="SUPFAM" id="SSF47384">
    <property type="entry name" value="Homodimeric domain of signal transducing histidine kinase"/>
    <property type="match status" value="1"/>
</dbReference>
<keyword evidence="6" id="KW-0808">Transferase</keyword>
<dbReference type="EC" id="2.7.13.3" evidence="3"/>
<dbReference type="PROSITE" id="PS50109">
    <property type="entry name" value="HIS_KIN"/>
    <property type="match status" value="1"/>
</dbReference>
<dbReference type="Gene3D" id="3.30.565.10">
    <property type="entry name" value="Histidine kinase-like ATPase, C-terminal domain"/>
    <property type="match status" value="1"/>
</dbReference>
<keyword evidence="12" id="KW-0812">Transmembrane</keyword>
<dbReference type="Proteomes" id="UP000024816">
    <property type="component" value="Unassembled WGS sequence"/>
</dbReference>
<name>A0A059FEW5_9PROT</name>
<keyword evidence="4" id="KW-1003">Cell membrane</keyword>
<gene>
    <name evidence="14" type="ORF">HJA_06997</name>
</gene>
<keyword evidence="15" id="KW-1185">Reference proteome</keyword>
<keyword evidence="11 12" id="KW-0472">Membrane</keyword>
<evidence type="ECO:0000259" key="13">
    <source>
        <dbReference type="PROSITE" id="PS50109"/>
    </source>
</evidence>
<dbReference type="InterPro" id="IPR003661">
    <property type="entry name" value="HisK_dim/P_dom"/>
</dbReference>
<dbReference type="InterPro" id="IPR003594">
    <property type="entry name" value="HATPase_dom"/>
</dbReference>
<keyword evidence="8 14" id="KW-0418">Kinase</keyword>
<dbReference type="OrthoDB" id="9805942at2"/>
<keyword evidence="7" id="KW-0547">Nucleotide-binding</keyword>
<dbReference type="RefSeq" id="WP_051597462.1">
    <property type="nucleotide sequence ID" value="NZ_ARYJ01000004.1"/>
</dbReference>
<dbReference type="PATRIC" id="fig|1280952.3.peg.1390"/>
<dbReference type="PANTHER" id="PTHR45453:SF1">
    <property type="entry name" value="PHOSPHATE REGULON SENSOR PROTEIN PHOR"/>
    <property type="match status" value="1"/>
</dbReference>
<comment type="subcellular location">
    <subcellularLocation>
        <location evidence="2">Cell membrane</location>
    </subcellularLocation>
</comment>
<keyword evidence="5" id="KW-0597">Phosphoprotein</keyword>
<dbReference type="InterPro" id="IPR036097">
    <property type="entry name" value="HisK_dim/P_sf"/>
</dbReference>
<accession>A0A059FEW5</accession>
<dbReference type="FunFam" id="1.10.287.130:FF:000008">
    <property type="entry name" value="Two-component sensor histidine kinase"/>
    <property type="match status" value="1"/>
</dbReference>
<dbReference type="GO" id="GO:0016036">
    <property type="term" value="P:cellular response to phosphate starvation"/>
    <property type="evidence" value="ECO:0007669"/>
    <property type="project" value="TreeGrafter"/>
</dbReference>
<evidence type="ECO:0000256" key="4">
    <source>
        <dbReference type="ARBA" id="ARBA00022475"/>
    </source>
</evidence>
<evidence type="ECO:0000256" key="3">
    <source>
        <dbReference type="ARBA" id="ARBA00012438"/>
    </source>
</evidence>
<dbReference type="InterPro" id="IPR050351">
    <property type="entry name" value="BphY/WalK/GraS-like"/>
</dbReference>
<protein>
    <recommendedName>
        <fullName evidence="3">histidine kinase</fullName>
        <ecNumber evidence="3">2.7.13.3</ecNumber>
    </recommendedName>
</protein>
<evidence type="ECO:0000256" key="9">
    <source>
        <dbReference type="ARBA" id="ARBA00022840"/>
    </source>
</evidence>
<evidence type="ECO:0000256" key="8">
    <source>
        <dbReference type="ARBA" id="ARBA00022777"/>
    </source>
</evidence>
<evidence type="ECO:0000256" key="7">
    <source>
        <dbReference type="ARBA" id="ARBA00022741"/>
    </source>
</evidence>
<dbReference type="GO" id="GO:0004721">
    <property type="term" value="F:phosphoprotein phosphatase activity"/>
    <property type="evidence" value="ECO:0007669"/>
    <property type="project" value="TreeGrafter"/>
</dbReference>
<dbReference type="SMART" id="SM00388">
    <property type="entry name" value="HisKA"/>
    <property type="match status" value="1"/>
</dbReference>
<dbReference type="InterPro" id="IPR036890">
    <property type="entry name" value="HATPase_C_sf"/>
</dbReference>
<dbReference type="PANTHER" id="PTHR45453">
    <property type="entry name" value="PHOSPHATE REGULON SENSOR PROTEIN PHOR"/>
    <property type="match status" value="1"/>
</dbReference>
<dbReference type="Pfam" id="PF02518">
    <property type="entry name" value="HATPase_c"/>
    <property type="match status" value="1"/>
</dbReference>
<dbReference type="GO" id="GO:0005886">
    <property type="term" value="C:plasma membrane"/>
    <property type="evidence" value="ECO:0007669"/>
    <property type="project" value="UniProtKB-SubCell"/>
</dbReference>
<dbReference type="Gene3D" id="1.10.287.130">
    <property type="match status" value="1"/>
</dbReference>
<dbReference type="eggNOG" id="COG5002">
    <property type="taxonomic scope" value="Bacteria"/>
</dbReference>
<evidence type="ECO:0000256" key="6">
    <source>
        <dbReference type="ARBA" id="ARBA00022679"/>
    </source>
</evidence>
<dbReference type="AlphaFoldDB" id="A0A059FEW5"/>
<evidence type="ECO:0000256" key="5">
    <source>
        <dbReference type="ARBA" id="ARBA00022553"/>
    </source>
</evidence>
<dbReference type="CDD" id="cd00075">
    <property type="entry name" value="HATPase"/>
    <property type="match status" value="1"/>
</dbReference>
<reference evidence="14 15" key="1">
    <citation type="journal article" date="2014" name="Antonie Van Leeuwenhoek">
        <title>Hyphomonas beringensis sp. nov. and Hyphomonas chukchiensis sp. nov., isolated from surface seawater of the Bering Sea and Chukchi Sea.</title>
        <authorList>
            <person name="Li C."/>
            <person name="Lai Q."/>
            <person name="Li G."/>
            <person name="Dong C."/>
            <person name="Wang J."/>
            <person name="Liao Y."/>
            <person name="Shao Z."/>
        </authorList>
    </citation>
    <scope>NUCLEOTIDE SEQUENCE [LARGE SCALE GENOMIC DNA]</scope>
    <source>
        <strain evidence="14 15">VP2</strain>
    </source>
</reference>
<evidence type="ECO:0000256" key="10">
    <source>
        <dbReference type="ARBA" id="ARBA00023012"/>
    </source>
</evidence>
<dbReference type="GO" id="GO:0005524">
    <property type="term" value="F:ATP binding"/>
    <property type="evidence" value="ECO:0007669"/>
    <property type="project" value="UniProtKB-KW"/>
</dbReference>
<evidence type="ECO:0000313" key="14">
    <source>
        <dbReference type="EMBL" id="KCZ89023.1"/>
    </source>
</evidence>
<dbReference type="STRING" id="1280952.HJA_06997"/>
<evidence type="ECO:0000256" key="1">
    <source>
        <dbReference type="ARBA" id="ARBA00000085"/>
    </source>
</evidence>
<dbReference type="InterPro" id="IPR005467">
    <property type="entry name" value="His_kinase_dom"/>
</dbReference>
<dbReference type="PRINTS" id="PR00344">
    <property type="entry name" value="BCTRLSENSOR"/>
</dbReference>
<dbReference type="SMART" id="SM00387">
    <property type="entry name" value="HATPase_c"/>
    <property type="match status" value="1"/>
</dbReference>
<evidence type="ECO:0000256" key="12">
    <source>
        <dbReference type="SAM" id="Phobius"/>
    </source>
</evidence>
<dbReference type="InterPro" id="IPR004358">
    <property type="entry name" value="Sig_transdc_His_kin-like_C"/>
</dbReference>
<comment type="caution">
    <text evidence="14">The sequence shown here is derived from an EMBL/GenBank/DDBJ whole genome shotgun (WGS) entry which is preliminary data.</text>
</comment>
<dbReference type="SUPFAM" id="SSF55874">
    <property type="entry name" value="ATPase domain of HSP90 chaperone/DNA topoisomerase II/histidine kinase"/>
    <property type="match status" value="1"/>
</dbReference>
<keyword evidence="9" id="KW-0067">ATP-binding</keyword>